<feature type="compositionally biased region" description="Polar residues" evidence="10">
    <location>
        <begin position="573"/>
        <end position="594"/>
    </location>
</feature>
<dbReference type="GO" id="GO:0046600">
    <property type="term" value="P:negative regulation of centriole replication"/>
    <property type="evidence" value="ECO:0007669"/>
    <property type="project" value="InterPro"/>
</dbReference>
<dbReference type="GO" id="GO:0005634">
    <property type="term" value="C:nucleus"/>
    <property type="evidence" value="ECO:0007669"/>
    <property type="project" value="UniProtKB-SubCell"/>
</dbReference>
<proteinExistence type="inferred from homology"/>
<accession>A0AAW0V4P9</accession>
<feature type="compositionally biased region" description="Polar residues" evidence="10">
    <location>
        <begin position="792"/>
        <end position="812"/>
    </location>
</feature>
<evidence type="ECO:0000256" key="8">
    <source>
        <dbReference type="ARBA" id="ARBA00023242"/>
    </source>
</evidence>
<evidence type="ECO:0000313" key="11">
    <source>
        <dbReference type="EMBL" id="KAK8407155.1"/>
    </source>
</evidence>
<feature type="region of interest" description="Disordered" evidence="10">
    <location>
        <begin position="304"/>
        <end position="976"/>
    </location>
</feature>
<feature type="compositionally biased region" description="Pro residues" evidence="10">
    <location>
        <begin position="813"/>
        <end position="822"/>
    </location>
</feature>
<comment type="function">
    <text evidence="9">Microtubule-binding protein that negatively regulates centriole duplication. Binds to and stabilizes microtubules.</text>
</comment>
<dbReference type="InterPro" id="IPR029136">
    <property type="entry name" value="MDM1"/>
</dbReference>
<evidence type="ECO:0000256" key="2">
    <source>
        <dbReference type="ARBA" id="ARBA00004123"/>
    </source>
</evidence>
<dbReference type="PANTHER" id="PTHR32078:SF1">
    <property type="entry name" value="NUCLEAR PROTEIN MDM1"/>
    <property type="match status" value="1"/>
</dbReference>
<feature type="compositionally biased region" description="Low complexity" evidence="10">
    <location>
        <begin position="752"/>
        <end position="779"/>
    </location>
</feature>
<gene>
    <name evidence="11" type="ORF">O3P69_002045</name>
</gene>
<evidence type="ECO:0000256" key="5">
    <source>
        <dbReference type="ARBA" id="ARBA00022490"/>
    </source>
</evidence>
<comment type="caution">
    <text evidence="11">The sequence shown here is derived from an EMBL/GenBank/DDBJ whole genome shotgun (WGS) entry which is preliminary data.</text>
</comment>
<evidence type="ECO:0000256" key="10">
    <source>
        <dbReference type="SAM" id="MobiDB-lite"/>
    </source>
</evidence>
<feature type="compositionally biased region" description="Polar residues" evidence="10">
    <location>
        <begin position="154"/>
        <end position="166"/>
    </location>
</feature>
<feature type="compositionally biased region" description="Low complexity" evidence="10">
    <location>
        <begin position="304"/>
        <end position="315"/>
    </location>
</feature>
<feature type="compositionally biased region" description="Basic and acidic residues" evidence="10">
    <location>
        <begin position="614"/>
        <end position="625"/>
    </location>
</feature>
<feature type="compositionally biased region" description="Basic and acidic residues" evidence="10">
    <location>
        <begin position="632"/>
        <end position="709"/>
    </location>
</feature>
<dbReference type="GO" id="GO:0005874">
    <property type="term" value="C:microtubule"/>
    <property type="evidence" value="ECO:0007669"/>
    <property type="project" value="UniProtKB-KW"/>
</dbReference>
<feature type="compositionally biased region" description="Basic and acidic residues" evidence="10">
    <location>
        <begin position="357"/>
        <end position="378"/>
    </location>
</feature>
<evidence type="ECO:0000313" key="12">
    <source>
        <dbReference type="Proteomes" id="UP001487740"/>
    </source>
</evidence>
<organism evidence="11 12">
    <name type="scientific">Scylla paramamosain</name>
    <name type="common">Mud crab</name>
    <dbReference type="NCBI Taxonomy" id="85552"/>
    <lineage>
        <taxon>Eukaryota</taxon>
        <taxon>Metazoa</taxon>
        <taxon>Ecdysozoa</taxon>
        <taxon>Arthropoda</taxon>
        <taxon>Crustacea</taxon>
        <taxon>Multicrustacea</taxon>
        <taxon>Malacostraca</taxon>
        <taxon>Eumalacostraca</taxon>
        <taxon>Eucarida</taxon>
        <taxon>Decapoda</taxon>
        <taxon>Pleocyemata</taxon>
        <taxon>Brachyura</taxon>
        <taxon>Eubrachyura</taxon>
        <taxon>Portunoidea</taxon>
        <taxon>Portunidae</taxon>
        <taxon>Portuninae</taxon>
        <taxon>Scylla</taxon>
    </lineage>
</organism>
<feature type="compositionally biased region" description="Low complexity" evidence="10">
    <location>
        <begin position="408"/>
        <end position="418"/>
    </location>
</feature>
<name>A0AAW0V4P9_SCYPA</name>
<keyword evidence="8" id="KW-0539">Nucleus</keyword>
<sequence>MINQFWNLCRACPSVNIDKLHSEYRSTYRWHEYKPQTQNEVIRKPPTSQGGVGSGMQEGGDGEQRVRVSQPPSQPTKHQVNINGVAGGASTGASAEGAGTAGDTQPAEEQLSRTPRKSKSMGRIHGGETGPEVGGGASGGPDSSGGTQEGQHDQAPQQPRTDTAAPSQHWHRGHRRTPSDGVAWRHSKGLEADRIIGGETMFGEDDKLSKRAYKSEYRKKFRPFSQYQYVDGKFLKVKGEEATAGATESPNNWYKEVIELRKQAGQYRHRGWGVETASERLAEIYSKQAELWEQVSRRSSLQALSLASASPSRPISKAEKEIENSRRSSPIKHVSKPRERPSTAPPKPKPAAVHAQKATDKTDGKTSKESTPRHHYERTTGTTDGPSRRKSYRASSAARPPPTKDCRSSVGGRSVSVGPENRSPKRTSRPPSTHTTTPAAKPERRPRPSEEIDTKKDKEKDIIPKDGPKDAAIKDTSKEPVEAVKEAAGRRSTPEPRFDPEKYEPVVKTPPEPTRVKSPDQMMVKSPDPVNWTVPLDTGKTFTVTHNIPEGESARGTPSSEHRHVLESRTRQTPEPTKISQGSLVGTPVSTISSEPKPHSQEQPKPTTATTVESKFDDKPVDKKSSITAEVKFQESKPETKIPESKSLDVDAKSTESKAQETKTEKTLSEVKDTTKLTESKPLDTKPAESKLPEVKPLESKEPEVKPLEPKASVTKPSDSVLSESKPALSSDYKTADVIPTEPKKIESVLDSKPFSSLPSQQQQQKAPSSTPAPTQASPMDSIPPSGAVDSMTMSMFGSLNGMNGKSSGTPSPTKPEVPLPSEPAKDGKAESKPVGVRNVPGTNLRCLDDPSFMFDQPSAPTTNSPKSGAYKVLEAPLEPAQPKSGGYRVLEAPGAPSDIKDLPDQSPTKPEAPIKPSPYRVLEAPIDPPTKPKGSPYRVLEAPDAPYYPQTQSVGAAQESKPPSLVSPSSGRTVTDALDKARTRFDSFWGGPKDKDPPSKV</sequence>
<dbReference type="AlphaFoldDB" id="A0AAW0V4P9"/>
<comment type="subcellular location">
    <subcellularLocation>
        <location evidence="1">Cytoplasm</location>
        <location evidence="1">Cytoskeleton</location>
        <location evidence="1">Microtubule organizing center</location>
        <location evidence="1">Centrosome</location>
        <location evidence="1">Centriole</location>
    </subcellularLocation>
    <subcellularLocation>
        <location evidence="2">Nucleus</location>
    </subcellularLocation>
</comment>
<evidence type="ECO:0000256" key="6">
    <source>
        <dbReference type="ARBA" id="ARBA00022701"/>
    </source>
</evidence>
<evidence type="ECO:0000256" key="7">
    <source>
        <dbReference type="ARBA" id="ARBA00023212"/>
    </source>
</evidence>
<evidence type="ECO:0000256" key="1">
    <source>
        <dbReference type="ARBA" id="ARBA00004114"/>
    </source>
</evidence>
<protein>
    <recommendedName>
        <fullName evidence="4">Nuclear protein MDM1</fullName>
    </recommendedName>
</protein>
<feature type="compositionally biased region" description="Low complexity" evidence="10">
    <location>
        <begin position="91"/>
        <end position="102"/>
    </location>
</feature>
<dbReference type="GO" id="GO:0008017">
    <property type="term" value="F:microtubule binding"/>
    <property type="evidence" value="ECO:0007669"/>
    <property type="project" value="InterPro"/>
</dbReference>
<reference evidence="11 12" key="1">
    <citation type="submission" date="2023-03" db="EMBL/GenBank/DDBJ databases">
        <title>High-quality genome of Scylla paramamosain provides insights in environmental adaptation.</title>
        <authorList>
            <person name="Zhang L."/>
        </authorList>
    </citation>
    <scope>NUCLEOTIDE SEQUENCE [LARGE SCALE GENOMIC DNA]</scope>
    <source>
        <strain evidence="11">LZ_2023a</strain>
        <tissue evidence="11">Muscle</tissue>
    </source>
</reference>
<keyword evidence="6" id="KW-0493">Microtubule</keyword>
<keyword evidence="12" id="KW-1185">Reference proteome</keyword>
<keyword evidence="5" id="KW-0963">Cytoplasm</keyword>
<feature type="compositionally biased region" description="Basic and acidic residues" evidence="10">
    <location>
        <begin position="560"/>
        <end position="572"/>
    </location>
</feature>
<feature type="compositionally biased region" description="Gly residues" evidence="10">
    <location>
        <begin position="50"/>
        <end position="59"/>
    </location>
</feature>
<feature type="region of interest" description="Disordered" evidence="10">
    <location>
        <begin position="36"/>
        <end position="186"/>
    </location>
</feature>
<evidence type="ECO:0000256" key="4">
    <source>
        <dbReference type="ARBA" id="ARBA00013508"/>
    </source>
</evidence>
<dbReference type="GO" id="GO:0005814">
    <property type="term" value="C:centriole"/>
    <property type="evidence" value="ECO:0007669"/>
    <property type="project" value="UniProtKB-SubCell"/>
</dbReference>
<feature type="compositionally biased region" description="Low complexity" evidence="10">
    <location>
        <begin position="429"/>
        <end position="440"/>
    </location>
</feature>
<feature type="compositionally biased region" description="Basic and acidic residues" evidence="10">
    <location>
        <begin position="316"/>
        <end position="326"/>
    </location>
</feature>
<evidence type="ECO:0000256" key="3">
    <source>
        <dbReference type="ARBA" id="ARBA00010494"/>
    </source>
</evidence>
<keyword evidence="7" id="KW-0206">Cytoskeleton</keyword>
<feature type="compositionally biased region" description="Polar residues" evidence="10">
    <location>
        <begin position="603"/>
        <end position="613"/>
    </location>
</feature>
<dbReference type="Proteomes" id="UP001487740">
    <property type="component" value="Unassembled WGS sequence"/>
</dbReference>
<feature type="compositionally biased region" description="Basic and acidic residues" evidence="10">
    <location>
        <begin position="441"/>
        <end position="505"/>
    </location>
</feature>
<evidence type="ECO:0000256" key="9">
    <source>
        <dbReference type="ARBA" id="ARBA00045771"/>
    </source>
</evidence>
<comment type="similarity">
    <text evidence="3">Belongs to the MDM1 family.</text>
</comment>
<dbReference type="Pfam" id="PF15501">
    <property type="entry name" value="MDM1"/>
    <property type="match status" value="1"/>
</dbReference>
<feature type="compositionally biased region" description="Gly residues" evidence="10">
    <location>
        <begin position="127"/>
        <end position="143"/>
    </location>
</feature>
<dbReference type="PANTHER" id="PTHR32078">
    <property type="entry name" value="NUCLEAR PROTEIN MDM1"/>
    <property type="match status" value="1"/>
</dbReference>
<dbReference type="EMBL" id="JARAKH010000001">
    <property type="protein sequence ID" value="KAK8407155.1"/>
    <property type="molecule type" value="Genomic_DNA"/>
</dbReference>